<dbReference type="PANTHER" id="PTHR35333">
    <property type="entry name" value="BETA-LACTAMASE"/>
    <property type="match status" value="1"/>
</dbReference>
<evidence type="ECO:0000313" key="4">
    <source>
        <dbReference type="Proteomes" id="UP000654257"/>
    </source>
</evidence>
<keyword evidence="3" id="KW-0378">Hydrolase</keyword>
<name>A0A917G582_9NOCA</name>
<dbReference type="InterPro" id="IPR000871">
    <property type="entry name" value="Beta-lactam_class-A"/>
</dbReference>
<dbReference type="Pfam" id="PF13354">
    <property type="entry name" value="Beta-lactamase2"/>
    <property type="match status" value="1"/>
</dbReference>
<dbReference type="PANTHER" id="PTHR35333:SF3">
    <property type="entry name" value="BETA-LACTAMASE-TYPE TRANSPEPTIDASE FOLD CONTAINING PROTEIN"/>
    <property type="match status" value="1"/>
</dbReference>
<dbReference type="Gene3D" id="3.40.710.10">
    <property type="entry name" value="DD-peptidase/beta-lactamase superfamily"/>
    <property type="match status" value="1"/>
</dbReference>
<keyword evidence="1" id="KW-0732">Signal</keyword>
<keyword evidence="3" id="KW-0645">Protease</keyword>
<keyword evidence="4" id="KW-1185">Reference proteome</keyword>
<dbReference type="RefSeq" id="WP_188546823.1">
    <property type="nucleotide sequence ID" value="NZ_BMCU01000005.1"/>
</dbReference>
<keyword evidence="3" id="KW-0121">Carboxypeptidase</keyword>
<feature type="domain" description="Beta-lactamase class A catalytic" evidence="2">
    <location>
        <begin position="59"/>
        <end position="191"/>
    </location>
</feature>
<dbReference type="EMBL" id="BMCU01000005">
    <property type="protein sequence ID" value="GGG23441.1"/>
    <property type="molecule type" value="Genomic_DNA"/>
</dbReference>
<reference evidence="3" key="1">
    <citation type="journal article" date="2014" name="Int. J. Syst. Evol. Microbiol.">
        <title>Complete genome sequence of Corynebacterium casei LMG S-19264T (=DSM 44701T), isolated from a smear-ripened cheese.</title>
        <authorList>
            <consortium name="US DOE Joint Genome Institute (JGI-PGF)"/>
            <person name="Walter F."/>
            <person name="Albersmeier A."/>
            <person name="Kalinowski J."/>
            <person name="Ruckert C."/>
        </authorList>
    </citation>
    <scope>NUCLEOTIDE SEQUENCE</scope>
    <source>
        <strain evidence="3">CCM 7905</strain>
    </source>
</reference>
<dbReference type="PROSITE" id="PS51257">
    <property type="entry name" value="PROKAR_LIPOPROTEIN"/>
    <property type="match status" value="1"/>
</dbReference>
<feature type="signal peptide" evidence="1">
    <location>
        <begin position="1"/>
        <end position="20"/>
    </location>
</feature>
<reference evidence="3" key="2">
    <citation type="submission" date="2020-09" db="EMBL/GenBank/DDBJ databases">
        <authorList>
            <person name="Sun Q."/>
            <person name="Sedlacek I."/>
        </authorList>
    </citation>
    <scope>NUCLEOTIDE SEQUENCE</scope>
    <source>
        <strain evidence="3">CCM 7905</strain>
    </source>
</reference>
<gene>
    <name evidence="3" type="ORF">GCM10007304_41610</name>
</gene>
<feature type="chain" id="PRO_5038453999" evidence="1">
    <location>
        <begin position="21"/>
        <end position="361"/>
    </location>
</feature>
<accession>A0A917G582</accession>
<protein>
    <submittedName>
        <fullName evidence="3">D-alanyl-D-alanine carboxypeptidase</fullName>
    </submittedName>
</protein>
<dbReference type="SUPFAM" id="SSF56601">
    <property type="entry name" value="beta-lactamase/transpeptidase-like"/>
    <property type="match status" value="1"/>
</dbReference>
<comment type="caution">
    <text evidence="3">The sequence shown here is derived from an EMBL/GenBank/DDBJ whole genome shotgun (WGS) entry which is preliminary data.</text>
</comment>
<dbReference type="Proteomes" id="UP000654257">
    <property type="component" value="Unassembled WGS sequence"/>
</dbReference>
<evidence type="ECO:0000256" key="1">
    <source>
        <dbReference type="SAM" id="SignalP"/>
    </source>
</evidence>
<dbReference type="InterPro" id="IPR045155">
    <property type="entry name" value="Beta-lactam_cat"/>
</dbReference>
<dbReference type="GO" id="GO:0004180">
    <property type="term" value="F:carboxypeptidase activity"/>
    <property type="evidence" value="ECO:0007669"/>
    <property type="project" value="UniProtKB-KW"/>
</dbReference>
<dbReference type="InterPro" id="IPR012338">
    <property type="entry name" value="Beta-lactam/transpept-like"/>
</dbReference>
<dbReference type="GO" id="GO:0030655">
    <property type="term" value="P:beta-lactam antibiotic catabolic process"/>
    <property type="evidence" value="ECO:0007669"/>
    <property type="project" value="InterPro"/>
</dbReference>
<dbReference type="GO" id="GO:0046677">
    <property type="term" value="P:response to antibiotic"/>
    <property type="evidence" value="ECO:0007669"/>
    <property type="project" value="InterPro"/>
</dbReference>
<evidence type="ECO:0000259" key="2">
    <source>
        <dbReference type="Pfam" id="PF13354"/>
    </source>
</evidence>
<dbReference type="AlphaFoldDB" id="A0A917G582"/>
<sequence>MKRFVAPLAALLVLAGCAAAEDPPAAADPACESTPAVDLTQPEGWIGQIPAQSETTSLVIDDGKGTVVDHRPDAVQPLASAVKVVHLAAYAQAVAAGKLDPNEQVPILDWERWHASGVDGGAHPQALTRLGIPNNGVFPDDLSGTVKLDDMVSAMIQESDNATADYLRYRLGDQALIDAAATGGWADFQVPTLVGSTLGAVDPEHPTGDLWPLAQRFAFDDAFRVAYSGTLVGTTPLSEQAEYLSQNGPMGTASELTSVYRSILSGTFGAATDTIRRQLEWRPAPDGFTAMGFKGGSVPGVLTQAFEFTLDDGSQATAVWLMSGMDESTFTSVLENFGNQQQLIIDAARDRATLDRIACVA</sequence>
<dbReference type="GO" id="GO:0008800">
    <property type="term" value="F:beta-lactamase activity"/>
    <property type="evidence" value="ECO:0007669"/>
    <property type="project" value="InterPro"/>
</dbReference>
<evidence type="ECO:0000313" key="3">
    <source>
        <dbReference type="EMBL" id="GGG23441.1"/>
    </source>
</evidence>
<proteinExistence type="predicted"/>
<organism evidence="3 4">
    <name type="scientific">Rhodococcoides trifolii</name>
    <dbReference type="NCBI Taxonomy" id="908250"/>
    <lineage>
        <taxon>Bacteria</taxon>
        <taxon>Bacillati</taxon>
        <taxon>Actinomycetota</taxon>
        <taxon>Actinomycetes</taxon>
        <taxon>Mycobacteriales</taxon>
        <taxon>Nocardiaceae</taxon>
        <taxon>Rhodococcoides</taxon>
    </lineage>
</organism>